<comment type="caution">
    <text evidence="3">The sequence shown here is derived from an EMBL/GenBank/DDBJ whole genome shotgun (WGS) entry which is preliminary data.</text>
</comment>
<dbReference type="PANTHER" id="PTHR10492">
    <property type="match status" value="1"/>
</dbReference>
<gene>
    <name evidence="3" type="ORF">TNCT_628011</name>
</gene>
<evidence type="ECO:0000256" key="1">
    <source>
        <dbReference type="RuleBase" id="RU363044"/>
    </source>
</evidence>
<comment type="similarity">
    <text evidence="1">Belongs to the helicase family.</text>
</comment>
<keyword evidence="1" id="KW-0067">ATP-binding</keyword>
<keyword evidence="1" id="KW-0233">DNA recombination</keyword>
<evidence type="ECO:0000259" key="2">
    <source>
        <dbReference type="Pfam" id="PF05970"/>
    </source>
</evidence>
<dbReference type="Pfam" id="PF05970">
    <property type="entry name" value="PIF1"/>
    <property type="match status" value="1"/>
</dbReference>
<comment type="cofactor">
    <cofactor evidence="1">
        <name>Mg(2+)</name>
        <dbReference type="ChEBI" id="CHEBI:18420"/>
    </cofactor>
</comment>
<evidence type="ECO:0000313" key="4">
    <source>
        <dbReference type="Proteomes" id="UP000887116"/>
    </source>
</evidence>
<evidence type="ECO:0000313" key="3">
    <source>
        <dbReference type="EMBL" id="GFR19169.1"/>
    </source>
</evidence>
<keyword evidence="1" id="KW-0227">DNA damage</keyword>
<dbReference type="PANTHER" id="PTHR10492:SF57">
    <property type="entry name" value="ATP-DEPENDENT DNA HELICASE"/>
    <property type="match status" value="1"/>
</dbReference>
<dbReference type="Proteomes" id="UP000887116">
    <property type="component" value="Unassembled WGS sequence"/>
</dbReference>
<name>A0A8X6H9C6_TRICU</name>
<keyword evidence="1" id="KW-0378">Hydrolase</keyword>
<proteinExistence type="inferred from homology"/>
<dbReference type="AlphaFoldDB" id="A0A8X6H9C6"/>
<keyword evidence="1" id="KW-0347">Helicase</keyword>
<dbReference type="GO" id="GO:0016787">
    <property type="term" value="F:hydrolase activity"/>
    <property type="evidence" value="ECO:0007669"/>
    <property type="project" value="UniProtKB-KW"/>
</dbReference>
<dbReference type="GO" id="GO:0006310">
    <property type="term" value="P:DNA recombination"/>
    <property type="evidence" value="ECO:0007669"/>
    <property type="project" value="UniProtKB-KW"/>
</dbReference>
<sequence length="140" mass="15987">MKEEALSFWLHQVAQARPFYSISYWLFLRKEKDMAVTVASSRIAATLFSGGRVAHSAFKLPLDLARSDIAARNISKGTGQGHVLNTCKLIVWCILKFSKTSRIMIGFLKEQFWLEEMMWLRSSMSTFRSSFQGKNMPTSP</sequence>
<organism evidence="3 4">
    <name type="scientific">Trichonephila clavata</name>
    <name type="common">Joro spider</name>
    <name type="synonym">Nephila clavata</name>
    <dbReference type="NCBI Taxonomy" id="2740835"/>
    <lineage>
        <taxon>Eukaryota</taxon>
        <taxon>Metazoa</taxon>
        <taxon>Ecdysozoa</taxon>
        <taxon>Arthropoda</taxon>
        <taxon>Chelicerata</taxon>
        <taxon>Arachnida</taxon>
        <taxon>Araneae</taxon>
        <taxon>Araneomorphae</taxon>
        <taxon>Entelegynae</taxon>
        <taxon>Araneoidea</taxon>
        <taxon>Nephilidae</taxon>
        <taxon>Trichonephila</taxon>
    </lineage>
</organism>
<keyword evidence="1" id="KW-0547">Nucleotide-binding</keyword>
<reference evidence="3" key="1">
    <citation type="submission" date="2020-07" db="EMBL/GenBank/DDBJ databases">
        <title>Multicomponent nature underlies the extraordinary mechanical properties of spider dragline silk.</title>
        <authorList>
            <person name="Kono N."/>
            <person name="Nakamura H."/>
            <person name="Mori M."/>
            <person name="Yoshida Y."/>
            <person name="Ohtoshi R."/>
            <person name="Malay A.D."/>
            <person name="Moran D.A.P."/>
            <person name="Tomita M."/>
            <person name="Numata K."/>
            <person name="Arakawa K."/>
        </authorList>
    </citation>
    <scope>NUCLEOTIDE SEQUENCE</scope>
</reference>
<dbReference type="GO" id="GO:0005524">
    <property type="term" value="F:ATP binding"/>
    <property type="evidence" value="ECO:0007669"/>
    <property type="project" value="UniProtKB-KW"/>
</dbReference>
<dbReference type="GO" id="GO:0006281">
    <property type="term" value="P:DNA repair"/>
    <property type="evidence" value="ECO:0007669"/>
    <property type="project" value="UniProtKB-KW"/>
</dbReference>
<dbReference type="GO" id="GO:0000723">
    <property type="term" value="P:telomere maintenance"/>
    <property type="evidence" value="ECO:0007669"/>
    <property type="project" value="InterPro"/>
</dbReference>
<dbReference type="InterPro" id="IPR010285">
    <property type="entry name" value="DNA_helicase_pif1-like_DEAD"/>
</dbReference>
<comment type="catalytic activity">
    <reaction evidence="1">
        <text>ATP + H2O = ADP + phosphate + H(+)</text>
        <dbReference type="Rhea" id="RHEA:13065"/>
        <dbReference type="ChEBI" id="CHEBI:15377"/>
        <dbReference type="ChEBI" id="CHEBI:15378"/>
        <dbReference type="ChEBI" id="CHEBI:30616"/>
        <dbReference type="ChEBI" id="CHEBI:43474"/>
        <dbReference type="ChEBI" id="CHEBI:456216"/>
        <dbReference type="EC" id="5.6.2.3"/>
    </reaction>
</comment>
<protein>
    <recommendedName>
        <fullName evidence="1">ATP-dependent DNA helicase</fullName>
        <ecNumber evidence="1">5.6.2.3</ecNumber>
    </recommendedName>
</protein>
<dbReference type="OrthoDB" id="272985at2759"/>
<dbReference type="EMBL" id="BMAO01017892">
    <property type="protein sequence ID" value="GFR19169.1"/>
    <property type="molecule type" value="Genomic_DNA"/>
</dbReference>
<keyword evidence="1" id="KW-0234">DNA repair</keyword>
<dbReference type="EC" id="5.6.2.3" evidence="1"/>
<dbReference type="GO" id="GO:0043139">
    <property type="term" value="F:5'-3' DNA helicase activity"/>
    <property type="evidence" value="ECO:0007669"/>
    <property type="project" value="UniProtKB-EC"/>
</dbReference>
<keyword evidence="4" id="KW-1185">Reference proteome</keyword>
<feature type="domain" description="DNA helicase Pif1-like DEAD-box helicase" evidence="2">
    <location>
        <begin position="27"/>
        <end position="92"/>
    </location>
</feature>
<accession>A0A8X6H9C6</accession>